<organism evidence="2 3">
    <name type="scientific">Forsythia ovata</name>
    <dbReference type="NCBI Taxonomy" id="205694"/>
    <lineage>
        <taxon>Eukaryota</taxon>
        <taxon>Viridiplantae</taxon>
        <taxon>Streptophyta</taxon>
        <taxon>Embryophyta</taxon>
        <taxon>Tracheophyta</taxon>
        <taxon>Spermatophyta</taxon>
        <taxon>Magnoliopsida</taxon>
        <taxon>eudicotyledons</taxon>
        <taxon>Gunneridae</taxon>
        <taxon>Pentapetalae</taxon>
        <taxon>asterids</taxon>
        <taxon>lamiids</taxon>
        <taxon>Lamiales</taxon>
        <taxon>Oleaceae</taxon>
        <taxon>Forsythieae</taxon>
        <taxon>Forsythia</taxon>
    </lineage>
</organism>
<dbReference type="AlphaFoldDB" id="A0ABD1X8C4"/>
<dbReference type="PANTHER" id="PTHR11926">
    <property type="entry name" value="GLUCOSYL/GLUCURONOSYL TRANSFERASES"/>
    <property type="match status" value="1"/>
</dbReference>
<protein>
    <submittedName>
        <fullName evidence="2">UDP-Glycosyltransferase superfamily protein</fullName>
    </submittedName>
</protein>
<name>A0ABD1X8C4_9LAMI</name>
<accession>A0ABD1X8C4</accession>
<gene>
    <name evidence="2" type="ORF">Fot_02908</name>
</gene>
<sequence length="133" mass="14929">MIQLANILHHKGFNITIIHTKYSCPNLSNYPHFTLHSIPDGISESEVSTTEVVSMLKLLKDRCIGPFRDILTQLSSDDSIACLISDAIWYFTQEMADNLKIHRIVLHTSSVGSFLAYAAMPLLQDKGYLFCSP</sequence>
<evidence type="ECO:0000313" key="3">
    <source>
        <dbReference type="Proteomes" id="UP001604277"/>
    </source>
</evidence>
<comment type="caution">
    <text evidence="2">The sequence shown here is derived from an EMBL/GenBank/DDBJ whole genome shotgun (WGS) entry which is preliminary data.</text>
</comment>
<dbReference type="SUPFAM" id="SSF53756">
    <property type="entry name" value="UDP-Glycosyltransferase/glycogen phosphorylase"/>
    <property type="match status" value="1"/>
</dbReference>
<evidence type="ECO:0000256" key="1">
    <source>
        <dbReference type="ARBA" id="ARBA00009995"/>
    </source>
</evidence>
<keyword evidence="3" id="KW-1185">Reference proteome</keyword>
<dbReference type="Gene3D" id="3.40.50.2000">
    <property type="entry name" value="Glycogen Phosphorylase B"/>
    <property type="match status" value="1"/>
</dbReference>
<comment type="similarity">
    <text evidence="1">Belongs to the UDP-glycosyltransferase family.</text>
</comment>
<dbReference type="EMBL" id="JBFOLJ010000001">
    <property type="protein sequence ID" value="KAL2558169.1"/>
    <property type="molecule type" value="Genomic_DNA"/>
</dbReference>
<dbReference type="PANTHER" id="PTHR11926:SF1464">
    <property type="entry name" value="UDP-GLYCOSYLTRANSFERASE 76B1-LIKE"/>
    <property type="match status" value="1"/>
</dbReference>
<evidence type="ECO:0000313" key="2">
    <source>
        <dbReference type="EMBL" id="KAL2558169.1"/>
    </source>
</evidence>
<reference evidence="3" key="1">
    <citation type="submission" date="2024-07" db="EMBL/GenBank/DDBJ databases">
        <title>Two chromosome-level genome assemblies of Korean endemic species Abeliophyllum distichum and Forsythia ovata (Oleaceae).</title>
        <authorList>
            <person name="Jang H."/>
        </authorList>
    </citation>
    <scope>NUCLEOTIDE SEQUENCE [LARGE SCALE GENOMIC DNA]</scope>
</reference>
<dbReference type="Proteomes" id="UP001604277">
    <property type="component" value="Unassembled WGS sequence"/>
</dbReference>
<proteinExistence type="inferred from homology"/>